<dbReference type="PANTHER" id="PTHR40111">
    <property type="entry name" value="CEPHALOSPORIN-C DEACETYLASE"/>
    <property type="match status" value="1"/>
</dbReference>
<dbReference type="AlphaFoldDB" id="A0A5B9R188"/>
<dbReference type="EMBL" id="CP042914">
    <property type="protein sequence ID" value="QEG43555.1"/>
    <property type="molecule type" value="Genomic_DNA"/>
</dbReference>
<organism evidence="3 4">
    <name type="scientific">Roseimaritima ulvae</name>
    <dbReference type="NCBI Taxonomy" id="980254"/>
    <lineage>
        <taxon>Bacteria</taxon>
        <taxon>Pseudomonadati</taxon>
        <taxon>Planctomycetota</taxon>
        <taxon>Planctomycetia</taxon>
        <taxon>Pirellulales</taxon>
        <taxon>Pirellulaceae</taxon>
        <taxon>Roseimaritima</taxon>
    </lineage>
</organism>
<dbReference type="InterPro" id="IPR029058">
    <property type="entry name" value="AB_hydrolase_fold"/>
</dbReference>
<proteinExistence type="predicted"/>
<feature type="domain" description="Dienelactone hydrolase" evidence="2">
    <location>
        <begin position="211"/>
        <end position="316"/>
    </location>
</feature>
<evidence type="ECO:0000313" key="3">
    <source>
        <dbReference type="EMBL" id="QEG43555.1"/>
    </source>
</evidence>
<dbReference type="KEGG" id="rul:UC8_56060"/>
<name>A0A5B9R188_9BACT</name>
<dbReference type="GO" id="GO:0005976">
    <property type="term" value="P:polysaccharide metabolic process"/>
    <property type="evidence" value="ECO:0007669"/>
    <property type="project" value="TreeGrafter"/>
</dbReference>
<dbReference type="Pfam" id="PF01738">
    <property type="entry name" value="DLH"/>
    <property type="match status" value="1"/>
</dbReference>
<dbReference type="GO" id="GO:0052689">
    <property type="term" value="F:carboxylic ester hydrolase activity"/>
    <property type="evidence" value="ECO:0007669"/>
    <property type="project" value="TreeGrafter"/>
</dbReference>
<protein>
    <submittedName>
        <fullName evidence="3">Alpha/beta hydrolase family protein</fullName>
    </submittedName>
</protein>
<dbReference type="InterPro" id="IPR039069">
    <property type="entry name" value="CE7"/>
</dbReference>
<keyword evidence="3" id="KW-0378">Hydrolase</keyword>
<feature type="chain" id="PRO_5023048166" evidence="1">
    <location>
        <begin position="24"/>
        <end position="617"/>
    </location>
</feature>
<dbReference type="PANTHER" id="PTHR40111:SF1">
    <property type="entry name" value="CEPHALOSPORIN-C DEACETYLASE"/>
    <property type="match status" value="1"/>
</dbReference>
<dbReference type="SUPFAM" id="SSF53474">
    <property type="entry name" value="alpha/beta-Hydrolases"/>
    <property type="match status" value="1"/>
</dbReference>
<evidence type="ECO:0000313" key="4">
    <source>
        <dbReference type="Proteomes" id="UP000325286"/>
    </source>
</evidence>
<dbReference type="Gene3D" id="3.40.50.1820">
    <property type="entry name" value="alpha/beta hydrolase"/>
    <property type="match status" value="1"/>
</dbReference>
<gene>
    <name evidence="3" type="ORF">UC8_56060</name>
</gene>
<accession>A0A5B9R188</accession>
<keyword evidence="4" id="KW-1185">Reference proteome</keyword>
<evidence type="ECO:0000259" key="2">
    <source>
        <dbReference type="Pfam" id="PF01738"/>
    </source>
</evidence>
<dbReference type="InterPro" id="IPR002925">
    <property type="entry name" value="Dienelactn_hydro"/>
</dbReference>
<evidence type="ECO:0000256" key="1">
    <source>
        <dbReference type="SAM" id="SignalP"/>
    </source>
</evidence>
<feature type="signal peptide" evidence="1">
    <location>
        <begin position="1"/>
        <end position="23"/>
    </location>
</feature>
<dbReference type="Proteomes" id="UP000325286">
    <property type="component" value="Chromosome"/>
</dbReference>
<keyword evidence="1" id="KW-0732">Signal</keyword>
<sequence length="617" mass="69569" precursor="true">MRKLCLASLWMAAAWLSTQSLMAAETFAPLKQGQPPRSVEALWADYDPRAEPLDVEILKEWQQDGVVMQVLRYRVGIFKGQKSMLAAVYGYPQGASDLPGLVQAHGGGQYADYHAVLTNAKRGYATISIAWAGRINAPDYKVDRDGVKLFTDQATDDPDYKLTTDWGALDGYHAPARYGAGSMDVKPSRYTLDEVESPRNCCYFLWTVAARRALTFLEQQPQVDGERLGIYGHSMGGKITTLTAGIDKRVKAAAPSCGGISNKLDDELYLKTIADARYLDQLSCPIMFLSPANDFHGHLIDVPKAVELIETDQWRVATSAHSNHQDIGEFEVGGLLWFDQHLKGSFKVPATPEVQLKLKTSTGTPSFVVRPDASQTIDAVDVYYTQDGEPLEREHRKNRFWHYAKPVRNGEHWTADLPLATTEKPLWAYTNVRYRLDEPVTGAGYYYRVYTTDVFNVSSPVQVSSAEDLAAADVRTTRKPSLLIENFQDDWEKEWFVYRQDTWDKQDSWERMTHKIYSDLWRAPEGAKLALEVRSQTTQTLVVGLDWRNNKRAEVELSGDGQWQSIVLSPADFTAGSGSDRGQTDWRNVNTLKLSPKRKSDPRPEFRNLRWVVEAAH</sequence>
<reference evidence="3 4" key="1">
    <citation type="submission" date="2019-08" db="EMBL/GenBank/DDBJ databases">
        <title>Deep-cultivation of Planctomycetes and their phenomic and genomic characterization uncovers novel biology.</title>
        <authorList>
            <person name="Wiegand S."/>
            <person name="Jogler M."/>
            <person name="Boedeker C."/>
            <person name="Pinto D."/>
            <person name="Vollmers J."/>
            <person name="Rivas-Marin E."/>
            <person name="Kohn T."/>
            <person name="Peeters S.H."/>
            <person name="Heuer A."/>
            <person name="Rast P."/>
            <person name="Oberbeckmann S."/>
            <person name="Bunk B."/>
            <person name="Jeske O."/>
            <person name="Meyerdierks A."/>
            <person name="Storesund J.E."/>
            <person name="Kallscheuer N."/>
            <person name="Luecker S."/>
            <person name="Lage O.M."/>
            <person name="Pohl T."/>
            <person name="Merkel B.J."/>
            <person name="Hornburger P."/>
            <person name="Mueller R.-W."/>
            <person name="Bruemmer F."/>
            <person name="Labrenz M."/>
            <person name="Spormann A.M."/>
            <person name="Op den Camp H."/>
            <person name="Overmann J."/>
            <person name="Amann R."/>
            <person name="Jetten M.S.M."/>
            <person name="Mascher T."/>
            <person name="Medema M.H."/>
            <person name="Devos D.P."/>
            <person name="Kaster A.-K."/>
            <person name="Ovreas L."/>
            <person name="Rohde M."/>
            <person name="Galperin M.Y."/>
            <person name="Jogler C."/>
        </authorList>
    </citation>
    <scope>NUCLEOTIDE SEQUENCE [LARGE SCALE GENOMIC DNA]</scope>
    <source>
        <strain evidence="3 4">UC8</strain>
    </source>
</reference>